<organism evidence="2 3">
    <name type="scientific">Actinophytocola xinjiangensis</name>
    <dbReference type="NCBI Taxonomy" id="485602"/>
    <lineage>
        <taxon>Bacteria</taxon>
        <taxon>Bacillati</taxon>
        <taxon>Actinomycetota</taxon>
        <taxon>Actinomycetes</taxon>
        <taxon>Pseudonocardiales</taxon>
        <taxon>Pseudonocardiaceae</taxon>
    </lineage>
</organism>
<name>A0A7Z0WED7_9PSEU</name>
<dbReference type="RefSeq" id="WP_075138371.1">
    <property type="nucleotide sequence ID" value="NZ_MSIF01000042.1"/>
</dbReference>
<accession>A0A7Z0WED7</accession>
<dbReference type="Proteomes" id="UP000185696">
    <property type="component" value="Unassembled WGS sequence"/>
</dbReference>
<gene>
    <name evidence="2" type="ORF">BLA60_40275</name>
</gene>
<dbReference type="Pfam" id="PF13560">
    <property type="entry name" value="HTH_31"/>
    <property type="match status" value="1"/>
</dbReference>
<protein>
    <recommendedName>
        <fullName evidence="1">HTH cro/C1-type domain-containing protein</fullName>
    </recommendedName>
</protein>
<evidence type="ECO:0000259" key="1">
    <source>
        <dbReference type="PROSITE" id="PS50943"/>
    </source>
</evidence>
<dbReference type="OrthoDB" id="3687959at2"/>
<dbReference type="InterPro" id="IPR043917">
    <property type="entry name" value="DUF5753"/>
</dbReference>
<feature type="domain" description="HTH cro/C1-type" evidence="1">
    <location>
        <begin position="17"/>
        <end position="71"/>
    </location>
</feature>
<reference evidence="2 3" key="1">
    <citation type="submission" date="2016-12" db="EMBL/GenBank/DDBJ databases">
        <title>The draft genome sequence of Actinophytocola xinjiangensis.</title>
        <authorList>
            <person name="Wang W."/>
            <person name="Yuan L."/>
        </authorList>
    </citation>
    <scope>NUCLEOTIDE SEQUENCE [LARGE SCALE GENOMIC DNA]</scope>
    <source>
        <strain evidence="2 3">CGMCC 4.4663</strain>
    </source>
</reference>
<dbReference type="EMBL" id="MSIF01000042">
    <property type="protein sequence ID" value="OLF04530.1"/>
    <property type="molecule type" value="Genomic_DNA"/>
</dbReference>
<evidence type="ECO:0000313" key="2">
    <source>
        <dbReference type="EMBL" id="OLF04530.1"/>
    </source>
</evidence>
<dbReference type="Gene3D" id="1.10.260.40">
    <property type="entry name" value="lambda repressor-like DNA-binding domains"/>
    <property type="match status" value="1"/>
</dbReference>
<comment type="caution">
    <text evidence="2">The sequence shown here is derived from an EMBL/GenBank/DDBJ whole genome shotgun (WGS) entry which is preliminary data.</text>
</comment>
<dbReference type="PROSITE" id="PS50943">
    <property type="entry name" value="HTH_CROC1"/>
    <property type="match status" value="1"/>
</dbReference>
<dbReference type="SMART" id="SM00530">
    <property type="entry name" value="HTH_XRE"/>
    <property type="match status" value="1"/>
</dbReference>
<proteinExistence type="predicted"/>
<dbReference type="InterPro" id="IPR001387">
    <property type="entry name" value="Cro/C1-type_HTH"/>
</dbReference>
<keyword evidence="3" id="KW-1185">Reference proteome</keyword>
<dbReference type="Pfam" id="PF19054">
    <property type="entry name" value="DUF5753"/>
    <property type="match status" value="1"/>
</dbReference>
<dbReference type="GO" id="GO:0003677">
    <property type="term" value="F:DNA binding"/>
    <property type="evidence" value="ECO:0007669"/>
    <property type="project" value="InterPro"/>
</dbReference>
<dbReference type="AlphaFoldDB" id="A0A7Z0WED7"/>
<dbReference type="InterPro" id="IPR010982">
    <property type="entry name" value="Lambda_DNA-bd_dom_sf"/>
</dbReference>
<evidence type="ECO:0000313" key="3">
    <source>
        <dbReference type="Proteomes" id="UP000185696"/>
    </source>
</evidence>
<dbReference type="CDD" id="cd00093">
    <property type="entry name" value="HTH_XRE"/>
    <property type="match status" value="1"/>
</dbReference>
<sequence length="282" mass="30827">MSDKHSASRARALANELRELRRAAGMTTRQAADALGISSASLNRNELGTRMPCAEEVSALLVIYGVHGVARERVLALARAANPAGWWETGRSTLPRQLPTLITFEAQATRITHFQPLTVPGLLQTHAYTRAIREASGAVEDDTEAQVAARAGRQTVLTRPKNPPSYEAILDEAALRRPFGGAGAMADQLRHIVAVAALPNVTVRVIPFSRGSYPLFGPYVLLEFTRAPAIVHLEHRQASGFLDQPEDTDPFRPLTDTLKEFALEPADTTEFLARLAAEYDER</sequence>
<dbReference type="SUPFAM" id="SSF47413">
    <property type="entry name" value="lambda repressor-like DNA-binding domains"/>
    <property type="match status" value="1"/>
</dbReference>